<keyword evidence="8" id="KW-1185">Reference proteome</keyword>
<keyword evidence="1 5" id="KW-0479">Metal-binding</keyword>
<proteinExistence type="predicted"/>
<feature type="zinc finger region" description="C3H1-type" evidence="5">
    <location>
        <begin position="38"/>
        <end position="60"/>
    </location>
</feature>
<reference evidence="7 8" key="1">
    <citation type="submission" date="2019-04" db="EMBL/GenBank/DDBJ databases">
        <title>Comparative genomics and transcriptomics to analyze fruiting body development in filamentous ascomycetes.</title>
        <authorList>
            <consortium name="DOE Joint Genome Institute"/>
            <person name="Lutkenhaus R."/>
            <person name="Traeger S."/>
            <person name="Breuer J."/>
            <person name="Kuo A."/>
            <person name="Lipzen A."/>
            <person name="Pangilinan J."/>
            <person name="Dilworth D."/>
            <person name="Sandor L."/>
            <person name="Poggeler S."/>
            <person name="Barry K."/>
            <person name="Grigoriev I.V."/>
            <person name="Nowrousian M."/>
        </authorList>
    </citation>
    <scope>NUCLEOTIDE SEQUENCE [LARGE SCALE GENOMIC DNA]</scope>
    <source>
        <strain evidence="7 8">CBS 389.68</strain>
    </source>
</reference>
<dbReference type="InterPro" id="IPR000571">
    <property type="entry name" value="Znf_CCCH"/>
</dbReference>
<feature type="zinc finger region" description="C3H1-type" evidence="5">
    <location>
        <begin position="1"/>
        <end position="28"/>
    </location>
</feature>
<accession>A0A4S2MQ94</accession>
<gene>
    <name evidence="7" type="ORF">EX30DRAFT_297921</name>
</gene>
<evidence type="ECO:0000313" key="7">
    <source>
        <dbReference type="EMBL" id="TGZ76507.1"/>
    </source>
</evidence>
<dbReference type="PANTHER" id="PTHR12547">
    <property type="entry name" value="CCCH ZINC FINGER/TIS11-RELATED"/>
    <property type="match status" value="1"/>
</dbReference>
<dbReference type="OrthoDB" id="410307at2759"/>
<organism evidence="7 8">
    <name type="scientific">Ascodesmis nigricans</name>
    <dbReference type="NCBI Taxonomy" id="341454"/>
    <lineage>
        <taxon>Eukaryota</taxon>
        <taxon>Fungi</taxon>
        <taxon>Dikarya</taxon>
        <taxon>Ascomycota</taxon>
        <taxon>Pezizomycotina</taxon>
        <taxon>Pezizomycetes</taxon>
        <taxon>Pezizales</taxon>
        <taxon>Ascodesmidaceae</taxon>
        <taxon>Ascodesmis</taxon>
    </lineage>
</organism>
<feature type="domain" description="C3H1-type" evidence="6">
    <location>
        <begin position="1"/>
        <end position="28"/>
    </location>
</feature>
<dbReference type="AlphaFoldDB" id="A0A4S2MQ94"/>
<dbReference type="Gene3D" id="4.10.1000.10">
    <property type="entry name" value="Zinc finger, CCCH-type"/>
    <property type="match status" value="1"/>
</dbReference>
<dbReference type="Pfam" id="PF00642">
    <property type="entry name" value="zf-CCCH"/>
    <property type="match status" value="1"/>
</dbReference>
<feature type="non-terminal residue" evidence="7">
    <location>
        <position position="1"/>
    </location>
</feature>
<feature type="domain" description="C3H1-type" evidence="6">
    <location>
        <begin position="38"/>
        <end position="60"/>
    </location>
</feature>
<dbReference type="Proteomes" id="UP000298138">
    <property type="component" value="Unassembled WGS sequence"/>
</dbReference>
<evidence type="ECO:0000259" key="6">
    <source>
        <dbReference type="PROSITE" id="PS50103"/>
    </source>
</evidence>
<name>A0A4S2MQ94_9PEZI</name>
<keyword evidence="2" id="KW-0677">Repeat</keyword>
<dbReference type="PANTHER" id="PTHR12547:SF18">
    <property type="entry name" value="PROTEIN TIS11"/>
    <property type="match status" value="1"/>
</dbReference>
<dbReference type="STRING" id="341454.A0A4S2MQ94"/>
<evidence type="ECO:0000256" key="2">
    <source>
        <dbReference type="ARBA" id="ARBA00022737"/>
    </source>
</evidence>
<keyword evidence="3 5" id="KW-0863">Zinc-finger</keyword>
<dbReference type="GO" id="GO:0003729">
    <property type="term" value="F:mRNA binding"/>
    <property type="evidence" value="ECO:0007669"/>
    <property type="project" value="InterPro"/>
</dbReference>
<dbReference type="SMART" id="SM00356">
    <property type="entry name" value="ZnF_C3H1"/>
    <property type="match status" value="2"/>
</dbReference>
<dbReference type="InterPro" id="IPR045877">
    <property type="entry name" value="ZFP36-like"/>
</dbReference>
<dbReference type="InterPro" id="IPR036855">
    <property type="entry name" value="Znf_CCCH_sf"/>
</dbReference>
<dbReference type="GO" id="GO:0008270">
    <property type="term" value="F:zinc ion binding"/>
    <property type="evidence" value="ECO:0007669"/>
    <property type="project" value="UniProtKB-KW"/>
</dbReference>
<sequence>YKTELCKNHLEWGFCKYGKACQFAHGREEVRPVKRHEQWRSKTCTAWLHGGCTYGSRCCY</sequence>
<evidence type="ECO:0000256" key="3">
    <source>
        <dbReference type="ARBA" id="ARBA00022771"/>
    </source>
</evidence>
<evidence type="ECO:0000313" key="8">
    <source>
        <dbReference type="Proteomes" id="UP000298138"/>
    </source>
</evidence>
<dbReference type="EMBL" id="ML220175">
    <property type="protein sequence ID" value="TGZ76507.1"/>
    <property type="molecule type" value="Genomic_DNA"/>
</dbReference>
<dbReference type="InParanoid" id="A0A4S2MQ94"/>
<protein>
    <recommendedName>
        <fullName evidence="6">C3H1-type domain-containing protein</fullName>
    </recommendedName>
</protein>
<dbReference type="FunFam" id="4.10.1000.10:FF:000001">
    <property type="entry name" value="zinc finger CCCH domain-containing protein 15-like"/>
    <property type="match status" value="1"/>
</dbReference>
<evidence type="ECO:0000256" key="5">
    <source>
        <dbReference type="PROSITE-ProRule" id="PRU00723"/>
    </source>
</evidence>
<feature type="non-terminal residue" evidence="7">
    <location>
        <position position="60"/>
    </location>
</feature>
<dbReference type="PROSITE" id="PS50103">
    <property type="entry name" value="ZF_C3H1"/>
    <property type="match status" value="2"/>
</dbReference>
<evidence type="ECO:0000256" key="1">
    <source>
        <dbReference type="ARBA" id="ARBA00022723"/>
    </source>
</evidence>
<keyword evidence="4 5" id="KW-0862">Zinc</keyword>
<dbReference type="SUPFAM" id="SSF90229">
    <property type="entry name" value="CCCH zinc finger"/>
    <property type="match status" value="1"/>
</dbReference>
<evidence type="ECO:0000256" key="4">
    <source>
        <dbReference type="ARBA" id="ARBA00022833"/>
    </source>
</evidence>